<dbReference type="SUPFAM" id="SSF51230">
    <property type="entry name" value="Single hybrid motif"/>
    <property type="match status" value="1"/>
</dbReference>
<dbReference type="InterPro" id="IPR051909">
    <property type="entry name" value="MFP_Cation_Efflux"/>
</dbReference>
<dbReference type="Proteomes" id="UP000251647">
    <property type="component" value="Unassembled WGS sequence"/>
</dbReference>
<proteinExistence type="predicted"/>
<keyword evidence="1" id="KW-0813">Transport</keyword>
<dbReference type="GO" id="GO:0030313">
    <property type="term" value="C:cell envelope"/>
    <property type="evidence" value="ECO:0007669"/>
    <property type="project" value="TreeGrafter"/>
</dbReference>
<dbReference type="AlphaFoldDB" id="A0A2T3QP55"/>
<dbReference type="EMBL" id="UATL01000001">
    <property type="protein sequence ID" value="SPY28417.1"/>
    <property type="molecule type" value="Genomic_DNA"/>
</dbReference>
<organism evidence="2 3">
    <name type="scientific">Photobacterium damselae</name>
    <dbReference type="NCBI Taxonomy" id="38293"/>
    <lineage>
        <taxon>Bacteria</taxon>
        <taxon>Pseudomonadati</taxon>
        <taxon>Pseudomonadota</taxon>
        <taxon>Gammaproteobacteria</taxon>
        <taxon>Vibrionales</taxon>
        <taxon>Vibrionaceae</taxon>
        <taxon>Photobacterium</taxon>
    </lineage>
</organism>
<sequence>MKVQFHTETQVDPKSSNFMNVIYGSAKRGGYRLRWYLLLLLIISPILYLAYFMYQSIYLTIAPGIITTSPMLITATNDGIIDFVVNGDELYTKKSVLVTINNETISNTEHYLSLKTQEIDAQIEKLPAINLDKYNQEIKNAKSSFLKVNEIKKLYEKYRKQGQVSQVDYANIINTASVAKQRELQSSISKEQALFSYDQNKLAGPLMLLRNDIGLKLISYQSQQNELSIVSPVSGFIVENYVTEGQWVQKGQELMTIAPYRQPEVISYVDAKYLAKVAKGSEVMVQLPNGGQYSAIVRSKPRLATKLPSQLTTPFTETKAVLKVVLEFNNHVNDLDWVEGMPVKVII</sequence>
<dbReference type="RefSeq" id="WP_005299000.1">
    <property type="nucleotide sequence ID" value="NZ_PYOG01000002.1"/>
</dbReference>
<evidence type="ECO:0000256" key="1">
    <source>
        <dbReference type="ARBA" id="ARBA00022448"/>
    </source>
</evidence>
<evidence type="ECO:0000313" key="3">
    <source>
        <dbReference type="Proteomes" id="UP000251647"/>
    </source>
</evidence>
<name>A0A2T3QP55_PHODM</name>
<protein>
    <submittedName>
        <fullName evidence="2">Membrane fusion protein cluster 2 protein</fullName>
    </submittedName>
</protein>
<dbReference type="PANTHER" id="PTHR30097">
    <property type="entry name" value="CATION EFFLUX SYSTEM PROTEIN CUSB"/>
    <property type="match status" value="1"/>
</dbReference>
<accession>A0A2T3QP55</accession>
<reference evidence="2 3" key="1">
    <citation type="submission" date="2018-06" db="EMBL/GenBank/DDBJ databases">
        <authorList>
            <consortium name="Pathogen Informatics"/>
            <person name="Doyle S."/>
        </authorList>
    </citation>
    <scope>NUCLEOTIDE SEQUENCE [LARGE SCALE GENOMIC DNA]</scope>
    <source>
        <strain evidence="2 3">NCTC11647</strain>
    </source>
</reference>
<gene>
    <name evidence="2" type="ORF">NCTC11647_01507</name>
</gene>
<dbReference type="OrthoDB" id="3084at2"/>
<evidence type="ECO:0000313" key="2">
    <source>
        <dbReference type="EMBL" id="SPY28417.1"/>
    </source>
</evidence>
<dbReference type="GO" id="GO:0015679">
    <property type="term" value="P:plasma membrane copper ion transport"/>
    <property type="evidence" value="ECO:0007669"/>
    <property type="project" value="TreeGrafter"/>
</dbReference>
<dbReference type="PANTHER" id="PTHR30097:SF4">
    <property type="entry name" value="SLR6042 PROTEIN"/>
    <property type="match status" value="1"/>
</dbReference>
<dbReference type="Gene3D" id="2.40.50.100">
    <property type="match status" value="1"/>
</dbReference>
<dbReference type="GO" id="GO:0060003">
    <property type="term" value="P:copper ion export"/>
    <property type="evidence" value="ECO:0007669"/>
    <property type="project" value="TreeGrafter"/>
</dbReference>
<dbReference type="InterPro" id="IPR011053">
    <property type="entry name" value="Single_hybrid_motif"/>
</dbReference>